<proteinExistence type="predicted"/>
<sequence length="152" mass="17727">MPRYLAIADKVYKKIKNDKLYTENTVENLNCLISEIRKAIKGTEFKLKYNYINFEECLSKPLAECEVKIDLSIMPKFQNEDEFILWLAGFIERITIGGKPKLPPTSQMIPKGFEFNKDIKSVPITPQKEESVELIINYFKSEDYFKKTKISS</sequence>
<organism evidence="1 2">
    <name type="scientific">Acinetobacter lactucae</name>
    <dbReference type="NCBI Taxonomy" id="1785128"/>
    <lineage>
        <taxon>Bacteria</taxon>
        <taxon>Pseudomonadati</taxon>
        <taxon>Pseudomonadota</taxon>
        <taxon>Gammaproteobacteria</taxon>
        <taxon>Moraxellales</taxon>
        <taxon>Moraxellaceae</taxon>
        <taxon>Acinetobacter</taxon>
        <taxon>Acinetobacter calcoaceticus/baumannii complex</taxon>
    </lineage>
</organism>
<dbReference type="EMBL" id="JALNTG010000058">
    <property type="protein sequence ID" value="MDD9321322.1"/>
    <property type="molecule type" value="Genomic_DNA"/>
</dbReference>
<protein>
    <submittedName>
        <fullName evidence="1">Uncharacterized protein</fullName>
    </submittedName>
</protein>
<evidence type="ECO:0000313" key="1">
    <source>
        <dbReference type="EMBL" id="MDD9321322.1"/>
    </source>
</evidence>
<name>A0AB35K0Z3_9GAMM</name>
<gene>
    <name evidence="1" type="ORF">M0O54_14610</name>
</gene>
<comment type="caution">
    <text evidence="1">The sequence shown here is derived from an EMBL/GenBank/DDBJ whole genome shotgun (WGS) entry which is preliminary data.</text>
</comment>
<reference evidence="1" key="1">
    <citation type="submission" date="2022-12" db="EMBL/GenBank/DDBJ databases">
        <title>Acinetobacter lactucae: Emerging opportunistic pathogenic species of genus Acinetobacter isolated from immunocompromised patients in clinical settings of India.</title>
        <authorList>
            <person name="Amar A.K."/>
            <person name="Sawant A.R."/>
            <person name="Meera M."/>
            <person name="Tomar A."/>
            <person name="Sistla S."/>
            <person name="Prashanth K."/>
        </authorList>
    </citation>
    <scope>NUCLEOTIDE SEQUENCE</scope>
    <source>
        <strain evidence="1">PKAL1828C</strain>
    </source>
</reference>
<dbReference type="RefSeq" id="WP_151748297.1">
    <property type="nucleotide sequence ID" value="NZ_BKIP01000023.1"/>
</dbReference>
<dbReference type="Proteomes" id="UP001150055">
    <property type="component" value="Unassembled WGS sequence"/>
</dbReference>
<dbReference type="AlphaFoldDB" id="A0AB35K0Z3"/>
<accession>A0AB35K0Z3</accession>
<evidence type="ECO:0000313" key="2">
    <source>
        <dbReference type="Proteomes" id="UP001150055"/>
    </source>
</evidence>